<dbReference type="SUPFAM" id="SSF51735">
    <property type="entry name" value="NAD(P)-binding Rossmann-fold domains"/>
    <property type="match status" value="1"/>
</dbReference>
<feature type="domain" description="D-isomer specific 2-hydroxyacid dehydrogenase catalytic" evidence="6">
    <location>
        <begin position="4"/>
        <end position="281"/>
    </location>
</feature>
<dbReference type="GO" id="GO:0033711">
    <property type="term" value="F:4-phosphoerythronate dehydrogenase activity"/>
    <property type="evidence" value="ECO:0007669"/>
    <property type="project" value="UniProtKB-EC"/>
</dbReference>
<comment type="subunit">
    <text evidence="5">Homodimer.</text>
</comment>
<name>A0A3A6Q8K3_9VIBR</name>
<dbReference type="OrthoDB" id="9770208at2"/>
<feature type="domain" description="Erythronate-4-phosphate dehydrogenase dimerisation" evidence="8">
    <location>
        <begin position="290"/>
        <end position="370"/>
    </location>
</feature>
<dbReference type="Gene3D" id="3.40.50.720">
    <property type="entry name" value="NAD(P)-binding Rossmann-like Domain"/>
    <property type="match status" value="2"/>
</dbReference>
<comment type="pathway">
    <text evidence="5">Cofactor biosynthesis; pyridoxine 5'-phosphate biosynthesis; pyridoxine 5'-phosphate from D-erythrose 4-phosphate: step 2/5.</text>
</comment>
<accession>A0A3A6Q8K3</accession>
<evidence type="ECO:0000256" key="2">
    <source>
        <dbReference type="ARBA" id="ARBA00023002"/>
    </source>
</evidence>
<proteinExistence type="inferred from homology"/>
<evidence type="ECO:0000256" key="3">
    <source>
        <dbReference type="ARBA" id="ARBA00023027"/>
    </source>
</evidence>
<dbReference type="FunFam" id="3.40.50.720:FF:000093">
    <property type="entry name" value="Erythronate-4-phosphate dehydrogenase"/>
    <property type="match status" value="1"/>
</dbReference>
<dbReference type="PANTHER" id="PTHR10996">
    <property type="entry name" value="2-HYDROXYACID DEHYDROGENASE-RELATED"/>
    <property type="match status" value="1"/>
</dbReference>
<dbReference type="EMBL" id="QVMU01000022">
    <property type="protein sequence ID" value="RJX67468.1"/>
    <property type="molecule type" value="Genomic_DNA"/>
</dbReference>
<dbReference type="AlphaFoldDB" id="A0A3A6Q8K3"/>
<feature type="binding site" evidence="5">
    <location>
        <begin position="127"/>
        <end position="128"/>
    </location>
    <ligand>
        <name>NAD(+)</name>
        <dbReference type="ChEBI" id="CHEBI:57540"/>
    </ligand>
</feature>
<dbReference type="InterPro" id="IPR006139">
    <property type="entry name" value="D-isomer_2_OHA_DH_cat_dom"/>
</dbReference>
<dbReference type="GO" id="GO:0051287">
    <property type="term" value="F:NAD binding"/>
    <property type="evidence" value="ECO:0007669"/>
    <property type="project" value="InterPro"/>
</dbReference>
<dbReference type="EC" id="1.1.1.290" evidence="5"/>
<feature type="binding site" evidence="5">
    <location>
        <position position="67"/>
    </location>
    <ligand>
        <name>substrate</name>
    </ligand>
</feature>
<dbReference type="RefSeq" id="WP_120034039.1">
    <property type="nucleotide sequence ID" value="NZ_QVMU01000022.1"/>
</dbReference>
<evidence type="ECO:0000256" key="1">
    <source>
        <dbReference type="ARBA" id="ARBA00022490"/>
    </source>
</evidence>
<dbReference type="CDD" id="cd12158">
    <property type="entry name" value="ErythrP_dh"/>
    <property type="match status" value="1"/>
</dbReference>
<dbReference type="InterPro" id="IPR020921">
    <property type="entry name" value="Erythronate-4-P_DHase"/>
</dbReference>
<dbReference type="InterPro" id="IPR038251">
    <property type="entry name" value="PdxB_dimer_sf"/>
</dbReference>
<feature type="active site" evidence="5">
    <location>
        <position position="209"/>
    </location>
</feature>
<evidence type="ECO:0000259" key="6">
    <source>
        <dbReference type="Pfam" id="PF00389"/>
    </source>
</evidence>
<dbReference type="PANTHER" id="PTHR10996:SF178">
    <property type="entry name" value="2-HYDROXYACID DEHYDROGENASE YGL185C-RELATED"/>
    <property type="match status" value="1"/>
</dbReference>
<protein>
    <recommendedName>
        <fullName evidence="5">Erythronate-4-phosphate dehydrogenase</fullName>
        <ecNumber evidence="5">1.1.1.290</ecNumber>
    </recommendedName>
</protein>
<dbReference type="InterPro" id="IPR024531">
    <property type="entry name" value="Erythronate-4-P_DHase_dimer"/>
</dbReference>
<feature type="binding site" evidence="5">
    <location>
        <position position="147"/>
    </location>
    <ligand>
        <name>NAD(+)</name>
        <dbReference type="ChEBI" id="CHEBI:57540"/>
    </ligand>
</feature>
<dbReference type="Pfam" id="PF11890">
    <property type="entry name" value="DUF3410"/>
    <property type="match status" value="1"/>
</dbReference>
<dbReference type="GO" id="GO:0016618">
    <property type="term" value="F:hydroxypyruvate reductase [NAD(P)H] activity"/>
    <property type="evidence" value="ECO:0007669"/>
    <property type="project" value="TreeGrafter"/>
</dbReference>
<dbReference type="InterPro" id="IPR050223">
    <property type="entry name" value="D-isomer_2-hydroxyacid_DH"/>
</dbReference>
<evidence type="ECO:0000313" key="9">
    <source>
        <dbReference type="EMBL" id="RJX67468.1"/>
    </source>
</evidence>
<feature type="binding site" evidence="5">
    <location>
        <position position="233"/>
    </location>
    <ligand>
        <name>NAD(+)</name>
        <dbReference type="ChEBI" id="CHEBI:57540"/>
    </ligand>
</feature>
<feature type="active site" description="Proton donor" evidence="5">
    <location>
        <position position="255"/>
    </location>
</feature>
<keyword evidence="2 5" id="KW-0560">Oxidoreductase</keyword>
<keyword evidence="4 5" id="KW-0664">Pyridoxine biosynthesis</keyword>
<dbReference type="GO" id="GO:0046983">
    <property type="term" value="F:protein dimerization activity"/>
    <property type="evidence" value="ECO:0007669"/>
    <property type="project" value="InterPro"/>
</dbReference>
<evidence type="ECO:0000256" key="4">
    <source>
        <dbReference type="ARBA" id="ARBA00023096"/>
    </source>
</evidence>
<dbReference type="SUPFAM" id="SSF52283">
    <property type="entry name" value="Formate/glycerate dehydrogenase catalytic domain-like"/>
    <property type="match status" value="1"/>
</dbReference>
<organism evidence="9 10">
    <name type="scientific">Vibrio sinensis</name>
    <dbReference type="NCBI Taxonomy" id="2302434"/>
    <lineage>
        <taxon>Bacteria</taxon>
        <taxon>Pseudomonadati</taxon>
        <taxon>Pseudomonadota</taxon>
        <taxon>Gammaproteobacteria</taxon>
        <taxon>Vibrionales</taxon>
        <taxon>Vibrionaceae</taxon>
        <taxon>Vibrio</taxon>
    </lineage>
</organism>
<keyword evidence="10" id="KW-1185">Reference proteome</keyword>
<feature type="binding site" evidence="5">
    <location>
        <position position="259"/>
    </location>
    <ligand>
        <name>substrate</name>
    </ligand>
</feature>
<evidence type="ECO:0000256" key="5">
    <source>
        <dbReference type="HAMAP-Rule" id="MF_01825"/>
    </source>
</evidence>
<feature type="active site" evidence="5">
    <location>
        <position position="238"/>
    </location>
</feature>
<dbReference type="InterPro" id="IPR006140">
    <property type="entry name" value="D-isomer_DH_NAD-bd"/>
</dbReference>
<feature type="binding site" evidence="5">
    <location>
        <position position="45"/>
    </location>
    <ligand>
        <name>substrate</name>
    </ligand>
</feature>
<dbReference type="GO" id="GO:0008615">
    <property type="term" value="P:pyridoxine biosynthetic process"/>
    <property type="evidence" value="ECO:0007669"/>
    <property type="project" value="UniProtKB-UniRule"/>
</dbReference>
<evidence type="ECO:0000259" key="7">
    <source>
        <dbReference type="Pfam" id="PF02826"/>
    </source>
</evidence>
<dbReference type="GO" id="GO:0005829">
    <property type="term" value="C:cytosol"/>
    <property type="evidence" value="ECO:0007669"/>
    <property type="project" value="TreeGrafter"/>
</dbReference>
<feature type="binding site" evidence="5">
    <location>
        <position position="258"/>
    </location>
    <ligand>
        <name>NAD(+)</name>
        <dbReference type="ChEBI" id="CHEBI:57540"/>
    </ligand>
</feature>
<dbReference type="InterPro" id="IPR036291">
    <property type="entry name" value="NAD(P)-bd_dom_sf"/>
</dbReference>
<dbReference type="UniPathway" id="UPA00244">
    <property type="reaction ID" value="UER00310"/>
</dbReference>
<dbReference type="Gene3D" id="3.30.1370.170">
    <property type="match status" value="1"/>
</dbReference>
<keyword evidence="1 5" id="KW-0963">Cytoplasm</keyword>
<comment type="caution">
    <text evidence="9">The sequence shown here is derived from an EMBL/GenBank/DDBJ whole genome shotgun (WGS) entry which is preliminary data.</text>
</comment>
<dbReference type="InterPro" id="IPR029753">
    <property type="entry name" value="D-isomer_DH_CS"/>
</dbReference>
<dbReference type="Pfam" id="PF00389">
    <property type="entry name" value="2-Hacid_dh"/>
    <property type="match status" value="1"/>
</dbReference>
<dbReference type="GO" id="GO:0030267">
    <property type="term" value="F:glyoxylate reductase (NADPH) activity"/>
    <property type="evidence" value="ECO:0007669"/>
    <property type="project" value="TreeGrafter"/>
</dbReference>
<comment type="similarity">
    <text evidence="5">Belongs to the D-isomer specific 2-hydroxyacid dehydrogenase family. PdxB subfamily.</text>
</comment>
<comment type="catalytic activity">
    <reaction evidence="5">
        <text>4-phospho-D-erythronate + NAD(+) = (R)-3-hydroxy-2-oxo-4-phosphooxybutanoate + NADH + H(+)</text>
        <dbReference type="Rhea" id="RHEA:18829"/>
        <dbReference type="ChEBI" id="CHEBI:15378"/>
        <dbReference type="ChEBI" id="CHEBI:57540"/>
        <dbReference type="ChEBI" id="CHEBI:57945"/>
        <dbReference type="ChEBI" id="CHEBI:58538"/>
        <dbReference type="ChEBI" id="CHEBI:58766"/>
        <dbReference type="EC" id="1.1.1.290"/>
    </reaction>
</comment>
<dbReference type="Proteomes" id="UP000273252">
    <property type="component" value="Unassembled WGS sequence"/>
</dbReference>
<evidence type="ECO:0000259" key="8">
    <source>
        <dbReference type="Pfam" id="PF11890"/>
    </source>
</evidence>
<evidence type="ECO:0000313" key="10">
    <source>
        <dbReference type="Proteomes" id="UP000273252"/>
    </source>
</evidence>
<comment type="subcellular location">
    <subcellularLocation>
        <location evidence="5">Cytoplasm</location>
    </subcellularLocation>
</comment>
<dbReference type="Pfam" id="PF02826">
    <property type="entry name" value="2-Hacid_dh_C"/>
    <property type="match status" value="1"/>
</dbReference>
<gene>
    <name evidence="5" type="primary">pdxB</name>
    <name evidence="9" type="ORF">DZ860_17900</name>
</gene>
<keyword evidence="3 5" id="KW-0520">NAD</keyword>
<dbReference type="HAMAP" id="MF_01825">
    <property type="entry name" value="PdxB"/>
    <property type="match status" value="1"/>
</dbReference>
<reference evidence="9 10" key="1">
    <citation type="submission" date="2018-08" db="EMBL/GenBank/DDBJ databases">
        <title>Vibrio isolated from the Eastern China Marginal Seas.</title>
        <authorList>
            <person name="Li Y."/>
        </authorList>
    </citation>
    <scope>NUCLEOTIDE SEQUENCE [LARGE SCALE GENOMIC DNA]</scope>
    <source>
        <strain evidence="9 10">BEI233</strain>
    </source>
</reference>
<feature type="domain" description="D-isomer specific 2-hydroxyacid dehydrogenase NAD-binding" evidence="7">
    <location>
        <begin position="110"/>
        <end position="257"/>
    </location>
</feature>
<comment type="function">
    <text evidence="5">Catalyzes the oxidation of erythronate-4-phosphate to 3-hydroxy-2-oxo-4-phosphonooxybutanoate.</text>
</comment>
<dbReference type="PROSITE" id="PS00671">
    <property type="entry name" value="D_2_HYDROXYACID_DH_3"/>
    <property type="match status" value="1"/>
</dbReference>
<feature type="binding site" evidence="5">
    <location>
        <position position="176"/>
    </location>
    <ligand>
        <name>NAD(+)</name>
        <dbReference type="ChEBI" id="CHEBI:57540"/>
    </ligand>
</feature>
<sequence>MKILIDENMPYAKELFSQLGDVILKPGRSLTAEDLVDIDALMIRSVTKVNAELIAKANKLKFVGTATAGMDHVDQELLKEKNIFFTAAPGCNKVGVAEYVFSIMMVLAQQEGFSVFNKTVGIIGAGQVGSYLQTCLEGIGIKVLINDPIKQAQGDARSFTDLETLLETADVISLHTPITKSGPFPTHHLINESILGQLRGDQILINAARGPVVDNEALKRRLMKNDGFIAALDVFEYEPDVDMELLPLLAFATPHVAGYGLEGKARGTTMIFNSYCEFLGNPLTAAASELLPIAPIPQLKLETTWDEATLHNLTQIIYDVRKDDALFRREIHKPGSFDQMRKDYWDRREYGAVKLMGSQDCNLDPLAKLGFQVEVSE</sequence>
<comment type="caution">
    <text evidence="5">Lacks conserved residue(s) required for the propagation of feature annotation.</text>
</comment>